<dbReference type="InterPro" id="IPR007474">
    <property type="entry name" value="ApaG_domain"/>
</dbReference>
<feature type="domain" description="ApaG" evidence="1">
    <location>
        <begin position="34"/>
        <end position="158"/>
    </location>
</feature>
<accession>A0A0H4VEZ1</accession>
<sequence>MMADTGQTALVASAIRANLAPMSTNAIHSLFQHVAITEGVTIRVSVNFMPEQSRVGAGRWFWVYHIRIENGRDERVQLKTRHWRITDSNGMVNIVDGEGVVGESPLLEPGQTHDYVSGCELTTNLGAMEGHYGFAHADGTLFEVAIPHFPLAAPADFSV</sequence>
<evidence type="ECO:0000313" key="2">
    <source>
        <dbReference type="EMBL" id="AKQ43252.2"/>
    </source>
</evidence>
<protein>
    <submittedName>
        <fullName evidence="2">Magnesium transporter ApaG</fullName>
    </submittedName>
</protein>
<dbReference type="GO" id="GO:0070987">
    <property type="term" value="P:error-free translesion synthesis"/>
    <property type="evidence" value="ECO:0007669"/>
    <property type="project" value="TreeGrafter"/>
</dbReference>
<dbReference type="SUPFAM" id="SSF110069">
    <property type="entry name" value="ApaG-like"/>
    <property type="match status" value="1"/>
</dbReference>
<dbReference type="EMBL" id="CP011310">
    <property type="protein sequence ID" value="AKQ43252.2"/>
    <property type="molecule type" value="Genomic_DNA"/>
</dbReference>
<dbReference type="AlphaFoldDB" id="A0A0H4VEZ1"/>
<name>A0A0H4VEZ1_9SPHN</name>
<dbReference type="PROSITE" id="PS51087">
    <property type="entry name" value="APAG"/>
    <property type="match status" value="1"/>
</dbReference>
<dbReference type="Proteomes" id="UP000059113">
    <property type="component" value="Chromosome"/>
</dbReference>
<dbReference type="NCBIfam" id="NF003967">
    <property type="entry name" value="PRK05461.1"/>
    <property type="match status" value="1"/>
</dbReference>
<evidence type="ECO:0000313" key="3">
    <source>
        <dbReference type="Proteomes" id="UP000059113"/>
    </source>
</evidence>
<dbReference type="PANTHER" id="PTHR14289:SF16">
    <property type="entry name" value="POLYMERASE DELTA-INTERACTING PROTEIN 2"/>
    <property type="match status" value="1"/>
</dbReference>
<dbReference type="KEGG" id="ery:CP97_07020"/>
<dbReference type="Gene3D" id="2.60.40.1470">
    <property type="entry name" value="ApaG domain"/>
    <property type="match status" value="1"/>
</dbReference>
<proteinExistence type="predicted"/>
<reference evidence="3" key="2">
    <citation type="submission" date="2015-04" db="EMBL/GenBank/DDBJ databases">
        <title>The complete genome sequence of Erythrobacter sp. s21-N3.</title>
        <authorList>
            <person name="Zhuang L."/>
            <person name="Liu Y."/>
            <person name="Shao Z."/>
        </authorList>
    </citation>
    <scope>NUCLEOTIDE SEQUENCE [LARGE SCALE GENOMIC DNA]</scope>
    <source>
        <strain evidence="3">s21-N3</strain>
    </source>
</reference>
<evidence type="ECO:0000259" key="1">
    <source>
        <dbReference type="PROSITE" id="PS51087"/>
    </source>
</evidence>
<keyword evidence="3" id="KW-1185">Reference proteome</keyword>
<dbReference type="Pfam" id="PF04379">
    <property type="entry name" value="DUF525"/>
    <property type="match status" value="1"/>
</dbReference>
<reference evidence="2 3" key="1">
    <citation type="journal article" date="2015" name="Int. J. Syst. Evol. Microbiol.">
        <title>Erythrobacter atlanticus sp. nov., a bacterium from ocean sediment able to degrade polycyclic aromatic hydrocarbons.</title>
        <authorList>
            <person name="Zhuang L."/>
            <person name="Liu Y."/>
            <person name="Wang L."/>
            <person name="Wang W."/>
            <person name="Shao Z."/>
        </authorList>
    </citation>
    <scope>NUCLEOTIDE SEQUENCE [LARGE SCALE GENOMIC DNA]</scope>
    <source>
        <strain evidence="3">s21-N3</strain>
    </source>
</reference>
<dbReference type="InterPro" id="IPR036767">
    <property type="entry name" value="ApaG_sf"/>
</dbReference>
<organism evidence="2 3">
    <name type="scientific">Aurantiacibacter atlanticus</name>
    <dbReference type="NCBI Taxonomy" id="1648404"/>
    <lineage>
        <taxon>Bacteria</taxon>
        <taxon>Pseudomonadati</taxon>
        <taxon>Pseudomonadota</taxon>
        <taxon>Alphaproteobacteria</taxon>
        <taxon>Sphingomonadales</taxon>
        <taxon>Erythrobacteraceae</taxon>
        <taxon>Aurantiacibacter</taxon>
    </lineage>
</organism>
<gene>
    <name evidence="2" type="ORF">CP97_07020</name>
</gene>
<dbReference type="PANTHER" id="PTHR14289">
    <property type="entry name" value="F-BOX ONLY PROTEIN 3"/>
    <property type="match status" value="1"/>
</dbReference>
<dbReference type="STRING" id="1648404.CP97_07020"/>